<dbReference type="InterPro" id="IPR016208">
    <property type="entry name" value="Ald_Oxase/xanthine_DH-like"/>
</dbReference>
<name>A0ABT2A3X9_9BURK</name>
<dbReference type="SUPFAM" id="SSF54665">
    <property type="entry name" value="CO dehydrogenase molybdoprotein N-domain-like"/>
    <property type="match status" value="1"/>
</dbReference>
<reference evidence="3 4" key="1">
    <citation type="submission" date="2022-08" db="EMBL/GenBank/DDBJ databases">
        <title>Reclassification of Massilia species as members of the genera Telluria, Duganella, Pseudoduganella, Mokoshia gen. nov. and Zemynaea gen. nov. using orthogonal and non-orthogonal genome-based approaches.</title>
        <authorList>
            <person name="Bowman J.P."/>
        </authorList>
    </citation>
    <scope>NUCLEOTIDE SEQUENCE [LARGE SCALE GENOMIC DNA]</scope>
    <source>
        <strain evidence="3 4">LMG 28164</strain>
    </source>
</reference>
<dbReference type="PANTHER" id="PTHR11908:SF153">
    <property type="entry name" value="DEHYDROGENASE"/>
    <property type="match status" value="1"/>
</dbReference>
<dbReference type="InterPro" id="IPR037165">
    <property type="entry name" value="AldOxase/xan_DH_Mopterin-bd_sf"/>
</dbReference>
<dbReference type="InterPro" id="IPR000674">
    <property type="entry name" value="Ald_Oxase/Xan_DH_a/b"/>
</dbReference>
<gene>
    <name evidence="3" type="ORF">NX782_06675</name>
</gene>
<keyword evidence="4" id="KW-1185">Reference proteome</keyword>
<dbReference type="Pfam" id="PF02738">
    <property type="entry name" value="MoCoBD_1"/>
    <property type="match status" value="1"/>
</dbReference>
<dbReference type="InterPro" id="IPR036856">
    <property type="entry name" value="Ald_Oxase/Xan_DH_a/b_sf"/>
</dbReference>
<evidence type="ECO:0000259" key="2">
    <source>
        <dbReference type="SMART" id="SM01008"/>
    </source>
</evidence>
<feature type="domain" description="Aldehyde oxidase/xanthine dehydrogenase a/b hammerhead" evidence="2">
    <location>
        <begin position="36"/>
        <end position="151"/>
    </location>
</feature>
<dbReference type="SUPFAM" id="SSF56003">
    <property type="entry name" value="Molybdenum cofactor-binding domain"/>
    <property type="match status" value="1"/>
</dbReference>
<feature type="region of interest" description="Disordered" evidence="1">
    <location>
        <begin position="1"/>
        <end position="25"/>
    </location>
</feature>
<dbReference type="Pfam" id="PF01315">
    <property type="entry name" value="Ald_Xan_dh_C"/>
    <property type="match status" value="1"/>
</dbReference>
<dbReference type="InterPro" id="IPR008274">
    <property type="entry name" value="AldOxase/xan_DH_MoCoBD1"/>
</dbReference>
<feature type="region of interest" description="Disordered" evidence="1">
    <location>
        <begin position="755"/>
        <end position="774"/>
    </location>
</feature>
<protein>
    <submittedName>
        <fullName evidence="3">Xanthine dehydrogenase family protein molybdopterin-binding subunit</fullName>
    </submittedName>
</protein>
<dbReference type="PANTHER" id="PTHR11908">
    <property type="entry name" value="XANTHINE DEHYDROGENASE"/>
    <property type="match status" value="1"/>
</dbReference>
<organism evidence="3 4">
    <name type="scientific">Massilia norwichensis</name>
    <dbReference type="NCBI Taxonomy" id="1442366"/>
    <lineage>
        <taxon>Bacteria</taxon>
        <taxon>Pseudomonadati</taxon>
        <taxon>Pseudomonadota</taxon>
        <taxon>Betaproteobacteria</taxon>
        <taxon>Burkholderiales</taxon>
        <taxon>Oxalobacteraceae</taxon>
        <taxon>Telluria group</taxon>
        <taxon>Massilia</taxon>
    </lineage>
</organism>
<proteinExistence type="predicted"/>
<dbReference type="InterPro" id="IPR046867">
    <property type="entry name" value="AldOxase/xan_DH_MoCoBD2"/>
</dbReference>
<dbReference type="Pfam" id="PF20256">
    <property type="entry name" value="MoCoBD_2"/>
    <property type="match status" value="1"/>
</dbReference>
<accession>A0ABT2A3X9</accession>
<dbReference type="RefSeq" id="WP_258844654.1">
    <property type="nucleotide sequence ID" value="NZ_JANUGX010000005.1"/>
</dbReference>
<dbReference type="Gene3D" id="3.90.1170.50">
    <property type="entry name" value="Aldehyde oxidase/xanthine dehydrogenase, a/b hammerhead"/>
    <property type="match status" value="1"/>
</dbReference>
<dbReference type="Proteomes" id="UP001205560">
    <property type="component" value="Unassembled WGS sequence"/>
</dbReference>
<sequence>MTDLIPDLRAPSAPEGTGRVKSGMPVSRVDGRAKVTGAARYAAEHAAPDLTYGVVVSGTVAKGRIKTIDTSAAEAVPGVIAVLTHENRKVKMRGNDLAYKDMTAPAGSPFRPLYSDRIFYSGQPVALVVAETFEAARHAASLVSLTYDVEEHDTNLLANLGRAYKPRPLKAGFTPPSSKGDADAAWDAAPVKIEAQYYNGVEHHNPMEMHASTVVYGEDGHLTVYDKTQSSQNSRWYISHAFGLSKDKVTVRNPYVGGAFGSGLRPQYQLPLAVMAALQLKRSVRVVLTRQQMFSFGHRPETWHRIKLAADRDGQLSAIVHEAIQETSRLEDYVEVVVNWSGQMYACDNIKLAYELVGTDRYTPIDMRAPGAAHGVHALEVAMDELAYELKMDPLAFRLKNYAEKNPLEDKPYSSKELRQCYQLGSERFGWKDRPIEPRSMRDGEELVGWGMATGMWDSLVMVARVSAVLHADGRLVVSSAASDIGTGTYTVMSMIAAEAMGLPMERVTFQLGDSTLPLAPVEGGSSHVSTVGSGVAGACEKLQKTLLKMAQAMPDSIFRKLQLRQVEFNDGRIHLRGQPDNGVSLSEVLAHAGKDRVEEKFLLTPQMLKQRKYSRAVHSAVFCEVRVNEKLGIVRVTRVVNAVAAGRIISAKTAESQIVGGVVWGISQALHEETYTDHRLGRFMNHNYAEYHVAVNADIHDIQVIFADEDDRVVSKQLGAKGVGEIGIVGVAAAVSNAIFHATGKRLRTTPMSPDKLLLGDHEVPLHSPPELN</sequence>
<dbReference type="SMART" id="SM01008">
    <property type="entry name" value="Ald_Xan_dh_C"/>
    <property type="match status" value="1"/>
</dbReference>
<evidence type="ECO:0000313" key="3">
    <source>
        <dbReference type="EMBL" id="MCS0588887.1"/>
    </source>
</evidence>
<dbReference type="Gene3D" id="3.30.365.10">
    <property type="entry name" value="Aldehyde oxidase/xanthine dehydrogenase, molybdopterin binding domain"/>
    <property type="match status" value="4"/>
</dbReference>
<evidence type="ECO:0000313" key="4">
    <source>
        <dbReference type="Proteomes" id="UP001205560"/>
    </source>
</evidence>
<comment type="caution">
    <text evidence="3">The sequence shown here is derived from an EMBL/GenBank/DDBJ whole genome shotgun (WGS) entry which is preliminary data.</text>
</comment>
<dbReference type="EMBL" id="JANUGX010000005">
    <property type="protein sequence ID" value="MCS0588887.1"/>
    <property type="molecule type" value="Genomic_DNA"/>
</dbReference>
<evidence type="ECO:0000256" key="1">
    <source>
        <dbReference type="SAM" id="MobiDB-lite"/>
    </source>
</evidence>